<keyword evidence="2" id="KW-0238">DNA-binding</keyword>
<dbReference type="InterPro" id="IPR018062">
    <property type="entry name" value="HTH_AraC-typ_CS"/>
</dbReference>
<dbReference type="PROSITE" id="PS01124">
    <property type="entry name" value="HTH_ARAC_FAMILY_2"/>
    <property type="match status" value="1"/>
</dbReference>
<keyword evidence="3" id="KW-0804">Transcription</keyword>
<evidence type="ECO:0000313" key="5">
    <source>
        <dbReference type="EMBL" id="ARP99262.1"/>
    </source>
</evidence>
<dbReference type="SMART" id="SM00342">
    <property type="entry name" value="HTH_ARAC"/>
    <property type="match status" value="1"/>
</dbReference>
<dbReference type="InterPro" id="IPR009057">
    <property type="entry name" value="Homeodomain-like_sf"/>
</dbReference>
<gene>
    <name evidence="5" type="ORF">CAK95_09335</name>
</gene>
<reference evidence="5 6" key="1">
    <citation type="submission" date="2017-05" db="EMBL/GenBank/DDBJ databases">
        <title>Full genome sequence of Pseudorhodoplanes sinuspersici.</title>
        <authorList>
            <person name="Dastgheib S.M.M."/>
            <person name="Shavandi M."/>
            <person name="Tirandaz H."/>
        </authorList>
    </citation>
    <scope>NUCLEOTIDE SEQUENCE [LARGE SCALE GENOMIC DNA]</scope>
    <source>
        <strain evidence="5 6">RIPI110</strain>
    </source>
</reference>
<dbReference type="GO" id="GO:0043565">
    <property type="term" value="F:sequence-specific DNA binding"/>
    <property type="evidence" value="ECO:0007669"/>
    <property type="project" value="InterPro"/>
</dbReference>
<dbReference type="Gene3D" id="1.10.10.60">
    <property type="entry name" value="Homeodomain-like"/>
    <property type="match status" value="1"/>
</dbReference>
<accession>A0A1W6ZPM7</accession>
<dbReference type="KEGG" id="psin:CAK95_09335"/>
<organism evidence="5 6">
    <name type="scientific">Pseudorhodoplanes sinuspersici</name>
    <dbReference type="NCBI Taxonomy" id="1235591"/>
    <lineage>
        <taxon>Bacteria</taxon>
        <taxon>Pseudomonadati</taxon>
        <taxon>Pseudomonadota</taxon>
        <taxon>Alphaproteobacteria</taxon>
        <taxon>Hyphomicrobiales</taxon>
        <taxon>Pseudorhodoplanes</taxon>
    </lineage>
</organism>
<evidence type="ECO:0000256" key="1">
    <source>
        <dbReference type="ARBA" id="ARBA00023015"/>
    </source>
</evidence>
<dbReference type="EMBL" id="CP021112">
    <property type="protein sequence ID" value="ARP99262.1"/>
    <property type="molecule type" value="Genomic_DNA"/>
</dbReference>
<protein>
    <recommendedName>
        <fullName evidence="4">HTH araC/xylS-type domain-containing protein</fullName>
    </recommendedName>
</protein>
<dbReference type="Proteomes" id="UP000194137">
    <property type="component" value="Chromosome"/>
</dbReference>
<keyword evidence="6" id="KW-1185">Reference proteome</keyword>
<dbReference type="InterPro" id="IPR018060">
    <property type="entry name" value="HTH_AraC"/>
</dbReference>
<dbReference type="AlphaFoldDB" id="A0A1W6ZPM7"/>
<feature type="domain" description="HTH araC/xylS-type" evidence="4">
    <location>
        <begin position="1"/>
        <end position="91"/>
    </location>
</feature>
<name>A0A1W6ZPM7_9HYPH</name>
<sequence length="97" mass="10828">MNPNLSPQTLAKHLNVSIRTIHNRFEAAETSFGRALLELRLDETQRALADPRQAVYSVTQITYGVGFNDLSHFSTAFRTKFRTPPRPISKVATIAGT</sequence>
<dbReference type="GO" id="GO:0003700">
    <property type="term" value="F:DNA-binding transcription factor activity"/>
    <property type="evidence" value="ECO:0007669"/>
    <property type="project" value="InterPro"/>
</dbReference>
<evidence type="ECO:0000256" key="2">
    <source>
        <dbReference type="ARBA" id="ARBA00023125"/>
    </source>
</evidence>
<keyword evidence="1" id="KW-0805">Transcription regulation</keyword>
<dbReference type="PROSITE" id="PS00041">
    <property type="entry name" value="HTH_ARAC_FAMILY_1"/>
    <property type="match status" value="1"/>
</dbReference>
<dbReference type="PANTHER" id="PTHR47893:SF1">
    <property type="entry name" value="REGULATORY PROTEIN PCHR"/>
    <property type="match status" value="1"/>
</dbReference>
<dbReference type="Pfam" id="PF12833">
    <property type="entry name" value="HTH_18"/>
    <property type="match status" value="1"/>
</dbReference>
<evidence type="ECO:0000313" key="6">
    <source>
        <dbReference type="Proteomes" id="UP000194137"/>
    </source>
</evidence>
<dbReference type="InterPro" id="IPR053142">
    <property type="entry name" value="PchR_regulatory_protein"/>
</dbReference>
<dbReference type="STRING" id="1235591.CAK95_09335"/>
<proteinExistence type="predicted"/>
<dbReference type="PANTHER" id="PTHR47893">
    <property type="entry name" value="REGULATORY PROTEIN PCHR"/>
    <property type="match status" value="1"/>
</dbReference>
<dbReference type="SUPFAM" id="SSF46689">
    <property type="entry name" value="Homeodomain-like"/>
    <property type="match status" value="1"/>
</dbReference>
<evidence type="ECO:0000259" key="4">
    <source>
        <dbReference type="PROSITE" id="PS01124"/>
    </source>
</evidence>
<evidence type="ECO:0000256" key="3">
    <source>
        <dbReference type="ARBA" id="ARBA00023163"/>
    </source>
</evidence>